<dbReference type="GO" id="GO:0003676">
    <property type="term" value="F:nucleic acid binding"/>
    <property type="evidence" value="ECO:0007669"/>
    <property type="project" value="InterPro"/>
</dbReference>
<evidence type="ECO:0000313" key="4">
    <source>
        <dbReference type="Proteomes" id="UP000095751"/>
    </source>
</evidence>
<keyword evidence="4" id="KW-1185">Reference proteome</keyword>
<feature type="compositionally biased region" description="Acidic residues" evidence="1">
    <location>
        <begin position="92"/>
        <end position="107"/>
    </location>
</feature>
<sequence>MNKTENIRNKKPLTLETRLKLLKEAITKLKSISTDRKDKEDASKEEIRRDEAEIEIPELATRWKGQDDDDSDDEDNEDITNMPGLQDRDREDSDSESDNEEEDDEQNEYTLMDSEGEPNTFDDQPSPIMKHTLTEHEDRPALEKWLNPTEHEGKSTTTIEEDLYFESSDDEDEEEEDVQIINNNNSKVNETETTTTTPKITTTKKMNITQTNMPFGHICDNAAIDNTPYIRVYCQNVCGIYDRDGIGLDSAFKEIKQAGADIFTFNETHGDESNPLARRVTRMSKQRMWRDNNEDCKIIHSSSTAPVLNFTKPGGNMVGITGPLVGRIRSTITDPYGRWCGYTLIGRDNKEIMVITAYNVSQYKNANVGEDTLFNQQIALYKLKNIRDPDPKKIFIEDLTTLVKKARSEDKDIILTAKEPGIPRIHRLRVIHLYECDLGLMFALFFRELDQHCEDNKLINKGVYGCRPNRRATDPVFVDVTQNEMAMVTRTPLVKFNNDATACFDRILVHLLSLCLQSYGMPKKLTKILGELLRVARYAIKTGIGISKETYQHSDESPAFGSGQGSAASAQGWGKLVSLLFDIHDKYGHGCKYEDPWKLYSAIIGMLGFVDDNNITNNGEPWETVNDIIIRTQHDAQLWNDLLRATGGALNLDKCFAQVLAFQFGLNGAPVIAPADPTITITIQDRLNNKEVTIKPISPYKTYRFLGTEQGTSKNQKAQQGKLIKTSDTHNRKLACSAMSPRCAWVHYSAVFQSIARTHAHALVFGPRSYGGVGCNDLRIEQGIDAVQNLIRQLRTPGYGKQLATIFLRTASLELEGIPRSIDERIGDTDIRDVVCAPEAAQTLERTKWKHYTDAENNQIHYCKSYLQVKRISDLCTADGAFIIPSIAKGERSIRQCTSKMNEITQERPGDQSWTVWRKFLKTICQSTMNQGSNPEPTETSLFIPRIDPSTTEPGSEPGSRSRLNLFTEPRPVPMENSDTLMENEGLQQRKEAIDKVSIGTFILKYWIGVSYRGIVTNNTGKYYKILYEDDDEEELNHTEVVKYEKKYREEGRMTGEIGQRMRLMKPLGDWLVQANDSERLWPFYYSEDTDVLYRSYRKEWHTNGEYYYDCHMIADNDTYNYIPEGNVKRLPYDATPADVMDTEEGWRIANHHQVRQTEENEDTESKTIMQHLQSQEEHVSQYYAEINFLTTPIEVYELIKSPRKYNIATDGGAIPLKGSLGFVVADEDGTILLSCYGQPSGNDPLSFRSEICALLAAAKCLQLITEFYDQQLQCDEPARGKIQVYTDSLSMIKKLEAYHEYPTAPLKTVLDSEWDVLSALSRTLKRFRTYPKLSWVKSHQDDMVFDEKEMPLNAYLNSEADELATIGLKRLQEKPIWSDNIFDLIDWDIFRPVYKKYLATKGIQWMHKYCIKKLPTGERIHKKDHFHDQRCASCLDDEDDDHILQCNHRRSIRKKVLNQINLLRNTVDPKLCDILREGLMTYFKGESVSTAMLRLRGQEDVDKHQIYKRYAQLIDEQVVIGWDNLLRGKFSKQWKIQQKAFITRRKLSNPRAYARAQRNKKRKAKNDKTIKKKNRTEEFHAFFQAIIPITQETWTDRCIDRNTPVLGGRIAAEYDSLTKKVNHLYTLREMVLPEDETKIYNEPLKLRLDDTNQQLKKWINRWRPVIDHSMKRVKELAQEKSKPIWQHFTANKPAKTTVSRKIAKQVKTKKYSNNPLTKVYTRLKKKRSTSRVLPVKKIKYKINDLISKAYTQLGKKRSTSREQTVLEVATQIIDDRFGDEPK</sequence>
<dbReference type="InterPro" id="IPR002156">
    <property type="entry name" value="RNaseH_domain"/>
</dbReference>
<reference evidence="3 4" key="1">
    <citation type="submission" date="2016-09" db="EMBL/GenBank/DDBJ databases">
        <title>Extensive genetic diversity and differential bi-allelic expression allows diatom success in the polar Southern Ocean.</title>
        <authorList>
            <consortium name="DOE Joint Genome Institute"/>
            <person name="Mock T."/>
            <person name="Otillar R.P."/>
            <person name="Strauss J."/>
            <person name="Dupont C."/>
            <person name="Frickenhaus S."/>
            <person name="Maumus F."/>
            <person name="Mcmullan M."/>
            <person name="Sanges R."/>
            <person name="Schmutz J."/>
            <person name="Toseland A."/>
            <person name="Valas R."/>
            <person name="Veluchamy A."/>
            <person name="Ward B.J."/>
            <person name="Allen A."/>
            <person name="Barry K."/>
            <person name="Falciatore A."/>
            <person name="Ferrante M."/>
            <person name="Fortunato A.E."/>
            <person name="Gloeckner G."/>
            <person name="Gruber A."/>
            <person name="Hipkin R."/>
            <person name="Janech M."/>
            <person name="Kroth P."/>
            <person name="Leese F."/>
            <person name="Lindquist E."/>
            <person name="Lyon B.R."/>
            <person name="Martin J."/>
            <person name="Mayer C."/>
            <person name="Parker M."/>
            <person name="Quesneville H."/>
            <person name="Raymond J."/>
            <person name="Uhlig C."/>
            <person name="Valentin K.U."/>
            <person name="Worden A.Z."/>
            <person name="Armbrust E.V."/>
            <person name="Bowler C."/>
            <person name="Green B."/>
            <person name="Moulton V."/>
            <person name="Van Oosterhout C."/>
            <person name="Grigoriev I."/>
        </authorList>
    </citation>
    <scope>NUCLEOTIDE SEQUENCE [LARGE SCALE GENOMIC DNA]</scope>
    <source>
        <strain evidence="3 4">CCMP1102</strain>
    </source>
</reference>
<dbReference type="InParanoid" id="A0A1E7F0A4"/>
<dbReference type="KEGG" id="fcy:FRACYDRAFT_245461"/>
<feature type="region of interest" description="Disordered" evidence="1">
    <location>
        <begin position="1550"/>
        <end position="1572"/>
    </location>
</feature>
<accession>A0A1E7F0A4</accession>
<dbReference type="Gene3D" id="3.30.420.10">
    <property type="entry name" value="Ribonuclease H-like superfamily/Ribonuclease H"/>
    <property type="match status" value="1"/>
</dbReference>
<feature type="domain" description="RNase H type-1" evidence="2">
    <location>
        <begin position="1202"/>
        <end position="1370"/>
    </location>
</feature>
<dbReference type="InterPro" id="IPR036397">
    <property type="entry name" value="RNaseH_sf"/>
</dbReference>
<proteinExistence type="predicted"/>
<dbReference type="GO" id="GO:0004523">
    <property type="term" value="F:RNA-DNA hybrid ribonuclease activity"/>
    <property type="evidence" value="ECO:0007669"/>
    <property type="project" value="InterPro"/>
</dbReference>
<feature type="region of interest" description="Disordered" evidence="1">
    <location>
        <begin position="948"/>
        <end position="978"/>
    </location>
</feature>
<dbReference type="Proteomes" id="UP000095751">
    <property type="component" value="Unassembled WGS sequence"/>
</dbReference>
<gene>
    <name evidence="3" type="ORF">FRACYDRAFT_245461</name>
</gene>
<dbReference type="EMBL" id="KV784367">
    <property type="protein sequence ID" value="OEU11495.1"/>
    <property type="molecule type" value="Genomic_DNA"/>
</dbReference>
<dbReference type="PROSITE" id="PS50879">
    <property type="entry name" value="RNASE_H_1"/>
    <property type="match status" value="1"/>
</dbReference>
<evidence type="ECO:0000259" key="2">
    <source>
        <dbReference type="PROSITE" id="PS50879"/>
    </source>
</evidence>
<evidence type="ECO:0000313" key="3">
    <source>
        <dbReference type="EMBL" id="OEU11495.1"/>
    </source>
</evidence>
<feature type="region of interest" description="Disordered" evidence="1">
    <location>
        <begin position="29"/>
        <end position="128"/>
    </location>
</feature>
<evidence type="ECO:0000256" key="1">
    <source>
        <dbReference type="SAM" id="MobiDB-lite"/>
    </source>
</evidence>
<name>A0A1E7F0A4_9STRA</name>
<feature type="compositionally biased region" description="Basic residues" evidence="1">
    <location>
        <begin position="1558"/>
        <end position="1572"/>
    </location>
</feature>
<organism evidence="3 4">
    <name type="scientific">Fragilariopsis cylindrus CCMP1102</name>
    <dbReference type="NCBI Taxonomy" id="635003"/>
    <lineage>
        <taxon>Eukaryota</taxon>
        <taxon>Sar</taxon>
        <taxon>Stramenopiles</taxon>
        <taxon>Ochrophyta</taxon>
        <taxon>Bacillariophyta</taxon>
        <taxon>Bacillariophyceae</taxon>
        <taxon>Bacillariophycidae</taxon>
        <taxon>Bacillariales</taxon>
        <taxon>Bacillariaceae</taxon>
        <taxon>Fragilariopsis</taxon>
    </lineage>
</organism>
<protein>
    <recommendedName>
        <fullName evidence="2">RNase H type-1 domain-containing protein</fullName>
    </recommendedName>
</protein>
<feature type="compositionally biased region" description="Basic and acidic residues" evidence="1">
    <location>
        <begin position="29"/>
        <end position="51"/>
    </location>
</feature>
<feature type="compositionally biased region" description="Acidic residues" evidence="1">
    <location>
        <begin position="67"/>
        <end position="78"/>
    </location>
</feature>